<name>A0A318KGE5_9NOCA</name>
<feature type="compositionally biased region" description="Basic and acidic residues" evidence="1">
    <location>
        <begin position="26"/>
        <end position="41"/>
    </location>
</feature>
<feature type="compositionally biased region" description="Basic and acidic residues" evidence="1">
    <location>
        <begin position="1"/>
        <end position="11"/>
    </location>
</feature>
<dbReference type="RefSeq" id="WP_051186766.1">
    <property type="nucleotide sequence ID" value="NZ_QJKF01000001.1"/>
</dbReference>
<dbReference type="AlphaFoldDB" id="A0A318KGE5"/>
<dbReference type="EMBL" id="QJKF01000001">
    <property type="protein sequence ID" value="PXX71332.1"/>
    <property type="molecule type" value="Genomic_DNA"/>
</dbReference>
<sequence>MNIDARDHPADDPLDLDPAALEPTDPADHGPEAAHMLRVESDPPEPSGLWSTETTTDTHRMTLAEARDADAEPAEHPEADLAERVLANQPRGPDGTAEPPDPPETSAAAGETRPAAGEYEGTSKSGEIEQRRTAAVDAACARHGVDSDEGRAAVEKAYEVVFEYQAPFVVRHTLDIIEDCKADIAAKPDAVVAYVGRDGHPIALAALKLDPELFESHSTEVTVSRRLADAAVQDLEINAGKTFEAIEGFRSARHEVDRGDIDGAKAQLTRYLEGKDLPVGLPGSTIILVDSSFKGTVQELLSATYPDVEFRGRYLIFGESPNDPHPGSKAGYALHQSVDRAAPDLDADPAAIFTEKDAVLAIEHILRGPYSKAVRFGPDRQPAQELESPPLDQINPLDVAPSYADANVRLAVMEANQLAVGDYAEHIAGLRRGGGDWHNELATKSETFLRQVRSWVTRNSDTDPAFAELCDSFVRRTDKTHVGDLRTAIEHRGLGEDDATQVWRDYRQLGSLDEKQAFVADFHRRTDPSTGV</sequence>
<accession>A0A318KGE5</accession>
<gene>
    <name evidence="2" type="ORF">DFR70_101754</name>
</gene>
<protein>
    <submittedName>
        <fullName evidence="2">Uncharacterized protein</fullName>
    </submittedName>
</protein>
<comment type="caution">
    <text evidence="2">The sequence shown here is derived from an EMBL/GenBank/DDBJ whole genome shotgun (WGS) entry which is preliminary data.</text>
</comment>
<organism evidence="2 3">
    <name type="scientific">Nocardia tenerifensis</name>
    <dbReference type="NCBI Taxonomy" id="228006"/>
    <lineage>
        <taxon>Bacteria</taxon>
        <taxon>Bacillati</taxon>
        <taxon>Actinomycetota</taxon>
        <taxon>Actinomycetes</taxon>
        <taxon>Mycobacteriales</taxon>
        <taxon>Nocardiaceae</taxon>
        <taxon>Nocardia</taxon>
    </lineage>
</organism>
<dbReference type="Proteomes" id="UP000247569">
    <property type="component" value="Unassembled WGS sequence"/>
</dbReference>
<proteinExistence type="predicted"/>
<evidence type="ECO:0000256" key="1">
    <source>
        <dbReference type="SAM" id="MobiDB-lite"/>
    </source>
</evidence>
<feature type="region of interest" description="Disordered" evidence="1">
    <location>
        <begin position="1"/>
        <end position="131"/>
    </location>
</feature>
<keyword evidence="3" id="KW-1185">Reference proteome</keyword>
<evidence type="ECO:0000313" key="2">
    <source>
        <dbReference type="EMBL" id="PXX71332.1"/>
    </source>
</evidence>
<reference evidence="2 3" key="1">
    <citation type="submission" date="2018-05" db="EMBL/GenBank/DDBJ databases">
        <title>Genomic Encyclopedia of Type Strains, Phase IV (KMG-IV): sequencing the most valuable type-strain genomes for metagenomic binning, comparative biology and taxonomic classification.</title>
        <authorList>
            <person name="Goeker M."/>
        </authorList>
    </citation>
    <scope>NUCLEOTIDE SEQUENCE [LARGE SCALE GENOMIC DNA]</scope>
    <source>
        <strain evidence="2 3">DSM 44704</strain>
    </source>
</reference>
<feature type="compositionally biased region" description="Basic and acidic residues" evidence="1">
    <location>
        <begin position="56"/>
        <end position="83"/>
    </location>
</feature>
<evidence type="ECO:0000313" key="3">
    <source>
        <dbReference type="Proteomes" id="UP000247569"/>
    </source>
</evidence>
<dbReference type="OrthoDB" id="4548733at2"/>